<dbReference type="Gene3D" id="3.40.50.11310">
    <property type="entry name" value="Bacterial phosphonate metabolism protein PhnH"/>
    <property type="match status" value="1"/>
</dbReference>
<dbReference type="GO" id="GO:0019634">
    <property type="term" value="P:organic phosphonate metabolic process"/>
    <property type="evidence" value="ECO:0007669"/>
    <property type="project" value="InterPro"/>
</dbReference>
<protein>
    <submittedName>
        <fullName evidence="1">Alpha-D-ribose 1-methylphosphonate 5-triphosphate synthase subunit PhnH</fullName>
        <ecNumber evidence="1">2.7.8.37</ecNumber>
    </submittedName>
</protein>
<name>A0A840ARG1_9HYPH</name>
<gene>
    <name evidence="1" type="ORF">GGR25_003300</name>
</gene>
<reference evidence="1 2" key="1">
    <citation type="submission" date="2020-08" db="EMBL/GenBank/DDBJ databases">
        <title>Genomic Encyclopedia of Type Strains, Phase IV (KMG-IV): sequencing the most valuable type-strain genomes for metagenomic binning, comparative biology and taxonomic classification.</title>
        <authorList>
            <person name="Goeker M."/>
        </authorList>
    </citation>
    <scope>NUCLEOTIDE SEQUENCE [LARGE SCALE GENOMIC DNA]</scope>
    <source>
        <strain evidence="1 2">DSM 25966</strain>
    </source>
</reference>
<evidence type="ECO:0000313" key="1">
    <source>
        <dbReference type="EMBL" id="MBB3932242.1"/>
    </source>
</evidence>
<dbReference type="AlphaFoldDB" id="A0A840ARG1"/>
<keyword evidence="2" id="KW-1185">Reference proteome</keyword>
<sequence>MSAALASSGPADPVIEAQADFRSLMNALARPGTIEAFAPKLLPPAPLPAGIGSLALALADHEAPLWLDPQLAASDEVSAYLRFHTGAKIVADPAAATFALVADFARMPPLANFALGTDEYPDRSTTIIAAVDAIEADGPLELAGPGIATTARIGIAPWRDGLTAELAANRALFPRGVDLVLVAPRRLAALPRTTRVREV</sequence>
<comment type="caution">
    <text evidence="1">The sequence shown here is derived from an EMBL/GenBank/DDBJ whole genome shotgun (WGS) entry which is preliminary data.</text>
</comment>
<organism evidence="1 2">
    <name type="scientific">Kaistia hirudinis</name>
    <dbReference type="NCBI Taxonomy" id="1293440"/>
    <lineage>
        <taxon>Bacteria</taxon>
        <taxon>Pseudomonadati</taxon>
        <taxon>Pseudomonadota</taxon>
        <taxon>Alphaproteobacteria</taxon>
        <taxon>Hyphomicrobiales</taxon>
        <taxon>Kaistiaceae</taxon>
        <taxon>Kaistia</taxon>
    </lineage>
</organism>
<dbReference type="EC" id="2.7.8.37" evidence="1"/>
<dbReference type="InterPro" id="IPR008772">
    <property type="entry name" value="Phosphonate_metab_PhnH"/>
</dbReference>
<dbReference type="InterPro" id="IPR038058">
    <property type="entry name" value="PhnH-like_sp"/>
</dbReference>
<accession>A0A840ARG1</accession>
<dbReference type="NCBIfam" id="TIGR03292">
    <property type="entry name" value="PhnH_redo"/>
    <property type="match status" value="1"/>
</dbReference>
<dbReference type="RefSeq" id="WP_183399895.1">
    <property type="nucleotide sequence ID" value="NZ_JACIDS010000004.1"/>
</dbReference>
<dbReference type="GO" id="GO:0061693">
    <property type="term" value="F:alpha-D-ribose 1-methylphosphonate 5-triphosphate synthase activity"/>
    <property type="evidence" value="ECO:0007669"/>
    <property type="project" value="UniProtKB-EC"/>
</dbReference>
<dbReference type="Proteomes" id="UP000553963">
    <property type="component" value="Unassembled WGS sequence"/>
</dbReference>
<dbReference type="EMBL" id="JACIDS010000004">
    <property type="protein sequence ID" value="MBB3932242.1"/>
    <property type="molecule type" value="Genomic_DNA"/>
</dbReference>
<dbReference type="PIRSF" id="PIRSF020680">
    <property type="entry name" value="PhnH"/>
    <property type="match status" value="1"/>
</dbReference>
<dbReference type="Pfam" id="PF05845">
    <property type="entry name" value="PhnH"/>
    <property type="match status" value="1"/>
</dbReference>
<evidence type="ECO:0000313" key="2">
    <source>
        <dbReference type="Proteomes" id="UP000553963"/>
    </source>
</evidence>
<keyword evidence="1" id="KW-0808">Transferase</keyword>
<proteinExistence type="predicted"/>
<dbReference type="SUPFAM" id="SSF159709">
    <property type="entry name" value="PhnH-like"/>
    <property type="match status" value="1"/>
</dbReference>